<feature type="transmembrane region" description="Helical" evidence="6">
    <location>
        <begin position="210"/>
        <end position="231"/>
    </location>
</feature>
<gene>
    <name evidence="8" type="ORF">A2527_10325</name>
</gene>
<dbReference type="GO" id="GO:0005886">
    <property type="term" value="C:plasma membrane"/>
    <property type="evidence" value="ECO:0007669"/>
    <property type="project" value="UniProtKB-SubCell"/>
</dbReference>
<feature type="domain" description="Major facilitator superfamily (MFS) profile" evidence="7">
    <location>
        <begin position="2"/>
        <end position="388"/>
    </location>
</feature>
<proteinExistence type="predicted"/>
<dbReference type="InterPro" id="IPR036259">
    <property type="entry name" value="MFS_trans_sf"/>
</dbReference>
<dbReference type="InterPro" id="IPR020846">
    <property type="entry name" value="MFS_dom"/>
</dbReference>
<feature type="transmembrane region" description="Helical" evidence="6">
    <location>
        <begin position="132"/>
        <end position="152"/>
    </location>
</feature>
<dbReference type="PANTHER" id="PTHR43124:SF3">
    <property type="entry name" value="CHLORAMPHENICOL EFFLUX PUMP RV0191"/>
    <property type="match status" value="1"/>
</dbReference>
<sequence length="408" mass="43961">MAPRPRLFGALLFYLNFWVILDHLVMIPLAMAISTDIGLKPEHTGYLISSYPVTAALSAFLSAPFSDRLGRKRLLLFALTGFAFASLGCALSSNPTQIFFFRLLSGVFGGPILPNSFAYVGDAFSGKERGHLIANLALSFSAASILGVPLGAWMSQALGWQSVFYAAALMTLLGVFGLFKGPSFAPEARGKLTRQYKELAGLWLRPEARAAFFVMFMMMIGLFGFVPNISVWLSHNYGYGVTDIAHCYMIGGIGAILGNRLAGRFLTKGWSIGLISGGSLMMALFLGLACFELFEKPPIEIFFGGIMLGGSMRIPAHQTILADLVPVALRGRLMSMNMIVGQMAMGLGGFWSSPLVRIEADHMYGMPKIGAVAIITLLCVPFLAARLKHFVLASTSGGPLPATPNHKV</sequence>
<dbReference type="EMBL" id="MFNE01000003">
    <property type="protein sequence ID" value="OGG97202.1"/>
    <property type="molecule type" value="Genomic_DNA"/>
</dbReference>
<dbReference type="CDD" id="cd17324">
    <property type="entry name" value="MFS_NepI_like"/>
    <property type="match status" value="1"/>
</dbReference>
<evidence type="ECO:0000259" key="7">
    <source>
        <dbReference type="PROSITE" id="PS50850"/>
    </source>
</evidence>
<dbReference type="InterPro" id="IPR011701">
    <property type="entry name" value="MFS"/>
</dbReference>
<evidence type="ECO:0000256" key="2">
    <source>
        <dbReference type="ARBA" id="ARBA00022475"/>
    </source>
</evidence>
<dbReference type="InterPro" id="IPR050189">
    <property type="entry name" value="MFS_Efflux_Transporters"/>
</dbReference>
<name>A0A1F6GGG6_9PROT</name>
<feature type="transmembrane region" description="Helical" evidence="6">
    <location>
        <begin position="158"/>
        <end position="179"/>
    </location>
</feature>
<reference evidence="8 9" key="1">
    <citation type="journal article" date="2016" name="Nat. Commun.">
        <title>Thousands of microbial genomes shed light on interconnected biogeochemical processes in an aquifer system.</title>
        <authorList>
            <person name="Anantharaman K."/>
            <person name="Brown C.T."/>
            <person name="Hug L.A."/>
            <person name="Sharon I."/>
            <person name="Castelle C.J."/>
            <person name="Probst A.J."/>
            <person name="Thomas B.C."/>
            <person name="Singh A."/>
            <person name="Wilkins M.J."/>
            <person name="Karaoz U."/>
            <person name="Brodie E.L."/>
            <person name="Williams K.H."/>
            <person name="Hubbard S.S."/>
            <person name="Banfield J.F."/>
        </authorList>
    </citation>
    <scope>NUCLEOTIDE SEQUENCE [LARGE SCALE GENOMIC DNA]</scope>
</reference>
<protein>
    <recommendedName>
        <fullName evidence="7">Major facilitator superfamily (MFS) profile domain-containing protein</fullName>
    </recommendedName>
</protein>
<dbReference type="PANTHER" id="PTHR43124">
    <property type="entry name" value="PURINE EFFLUX PUMP PBUE"/>
    <property type="match status" value="1"/>
</dbReference>
<feature type="transmembrane region" description="Helical" evidence="6">
    <location>
        <begin position="74"/>
        <end position="93"/>
    </location>
</feature>
<dbReference type="GO" id="GO:0022857">
    <property type="term" value="F:transmembrane transporter activity"/>
    <property type="evidence" value="ECO:0007669"/>
    <property type="project" value="InterPro"/>
</dbReference>
<dbReference type="SUPFAM" id="SSF103473">
    <property type="entry name" value="MFS general substrate transporter"/>
    <property type="match status" value="1"/>
</dbReference>
<evidence type="ECO:0000256" key="3">
    <source>
        <dbReference type="ARBA" id="ARBA00022692"/>
    </source>
</evidence>
<keyword evidence="4 6" id="KW-1133">Transmembrane helix</keyword>
<feature type="transmembrane region" description="Helical" evidence="6">
    <location>
        <begin position="12"/>
        <end position="33"/>
    </location>
</feature>
<feature type="transmembrane region" description="Helical" evidence="6">
    <location>
        <begin position="45"/>
        <end position="62"/>
    </location>
</feature>
<evidence type="ECO:0000256" key="1">
    <source>
        <dbReference type="ARBA" id="ARBA00004651"/>
    </source>
</evidence>
<dbReference type="Proteomes" id="UP000178449">
    <property type="component" value="Unassembled WGS sequence"/>
</dbReference>
<comment type="subcellular location">
    <subcellularLocation>
        <location evidence="1">Cell membrane</location>
        <topology evidence="1">Multi-pass membrane protein</topology>
    </subcellularLocation>
</comment>
<organism evidence="8 9">
    <name type="scientific">Candidatus Lambdaproteobacteria bacterium RIFOXYD2_FULL_50_16</name>
    <dbReference type="NCBI Taxonomy" id="1817772"/>
    <lineage>
        <taxon>Bacteria</taxon>
        <taxon>Pseudomonadati</taxon>
        <taxon>Pseudomonadota</taxon>
        <taxon>Candidatus Lambdaproteobacteria</taxon>
    </lineage>
</organism>
<comment type="caution">
    <text evidence="8">The sequence shown here is derived from an EMBL/GenBank/DDBJ whole genome shotgun (WGS) entry which is preliminary data.</text>
</comment>
<feature type="transmembrane region" description="Helical" evidence="6">
    <location>
        <begin position="269"/>
        <end position="289"/>
    </location>
</feature>
<keyword evidence="3 6" id="KW-0812">Transmembrane</keyword>
<accession>A0A1F6GGG6</accession>
<feature type="transmembrane region" description="Helical" evidence="6">
    <location>
        <begin position="364"/>
        <end position="384"/>
    </location>
</feature>
<evidence type="ECO:0000256" key="6">
    <source>
        <dbReference type="SAM" id="Phobius"/>
    </source>
</evidence>
<evidence type="ECO:0000256" key="4">
    <source>
        <dbReference type="ARBA" id="ARBA00022989"/>
    </source>
</evidence>
<feature type="transmembrane region" description="Helical" evidence="6">
    <location>
        <begin position="237"/>
        <end position="257"/>
    </location>
</feature>
<evidence type="ECO:0000313" key="9">
    <source>
        <dbReference type="Proteomes" id="UP000178449"/>
    </source>
</evidence>
<dbReference type="Gene3D" id="1.20.1250.20">
    <property type="entry name" value="MFS general substrate transporter like domains"/>
    <property type="match status" value="1"/>
</dbReference>
<dbReference type="Pfam" id="PF07690">
    <property type="entry name" value="MFS_1"/>
    <property type="match status" value="1"/>
</dbReference>
<dbReference type="InterPro" id="IPR005829">
    <property type="entry name" value="Sugar_transporter_CS"/>
</dbReference>
<dbReference type="AlphaFoldDB" id="A0A1F6GGG6"/>
<evidence type="ECO:0000313" key="8">
    <source>
        <dbReference type="EMBL" id="OGG97202.1"/>
    </source>
</evidence>
<dbReference type="STRING" id="1817772.A2527_10325"/>
<keyword evidence="5 6" id="KW-0472">Membrane</keyword>
<dbReference type="PROSITE" id="PS00216">
    <property type="entry name" value="SUGAR_TRANSPORT_1"/>
    <property type="match status" value="1"/>
</dbReference>
<feature type="transmembrane region" description="Helical" evidence="6">
    <location>
        <begin position="99"/>
        <end position="120"/>
    </location>
</feature>
<keyword evidence="2" id="KW-1003">Cell membrane</keyword>
<feature type="transmembrane region" description="Helical" evidence="6">
    <location>
        <begin position="333"/>
        <end position="352"/>
    </location>
</feature>
<evidence type="ECO:0000256" key="5">
    <source>
        <dbReference type="ARBA" id="ARBA00023136"/>
    </source>
</evidence>
<dbReference type="PROSITE" id="PS50850">
    <property type="entry name" value="MFS"/>
    <property type="match status" value="1"/>
</dbReference>